<dbReference type="PANTHER" id="PTHR11945">
    <property type="entry name" value="MADS BOX PROTEIN"/>
    <property type="match status" value="1"/>
</dbReference>
<evidence type="ECO:0000256" key="1">
    <source>
        <dbReference type="ARBA" id="ARBA00004123"/>
    </source>
</evidence>
<dbReference type="Proteomes" id="UP001141806">
    <property type="component" value="Unassembled WGS sequence"/>
</dbReference>
<evidence type="ECO:0000256" key="2">
    <source>
        <dbReference type="ARBA" id="ARBA00023015"/>
    </source>
</evidence>
<dbReference type="InterPro" id="IPR036879">
    <property type="entry name" value="TF_MADSbox_sf"/>
</dbReference>
<dbReference type="SUPFAM" id="SSF55455">
    <property type="entry name" value="SRF-like"/>
    <property type="match status" value="1"/>
</dbReference>
<sequence>MGRKKVEMKKIDNETSRRVTFSKRRLGLFKKASELSTLCGAEVAIIVFSQNGKVYSFGHPHVNPIVDKFLIQSILPEETVPEMMNRIQGTRVNELNQQINQLLSDLEEEKKRGKTLLQHPEEEEIMNLDLLQLKHLMFSMEELKNHVINQTNMIIGLVPINTASSTQAAVNNTTVVPHGYDFGYDFELEDFEFLSSCLPACI</sequence>
<gene>
    <name evidence="7" type="ORF">NE237_028473</name>
</gene>
<evidence type="ECO:0000313" key="8">
    <source>
        <dbReference type="Proteomes" id="UP001141806"/>
    </source>
</evidence>
<comment type="subcellular location">
    <subcellularLocation>
        <location evidence="1">Nucleus</location>
    </subcellularLocation>
</comment>
<dbReference type="FunFam" id="3.40.1810.10:FF:000006">
    <property type="entry name" value="Agamous-like MADS-box protein AGL62"/>
    <property type="match status" value="1"/>
</dbReference>
<keyword evidence="3" id="KW-0238">DNA-binding</keyword>
<evidence type="ECO:0000256" key="4">
    <source>
        <dbReference type="ARBA" id="ARBA00023163"/>
    </source>
</evidence>
<organism evidence="7 8">
    <name type="scientific">Protea cynaroides</name>
    <dbReference type="NCBI Taxonomy" id="273540"/>
    <lineage>
        <taxon>Eukaryota</taxon>
        <taxon>Viridiplantae</taxon>
        <taxon>Streptophyta</taxon>
        <taxon>Embryophyta</taxon>
        <taxon>Tracheophyta</taxon>
        <taxon>Spermatophyta</taxon>
        <taxon>Magnoliopsida</taxon>
        <taxon>Proteales</taxon>
        <taxon>Proteaceae</taxon>
        <taxon>Protea</taxon>
    </lineage>
</organism>
<dbReference type="PRINTS" id="PR00404">
    <property type="entry name" value="MADSDOMAIN"/>
</dbReference>
<dbReference type="CDD" id="cd00265">
    <property type="entry name" value="MADS_MEF2_like"/>
    <property type="match status" value="1"/>
</dbReference>
<dbReference type="GO" id="GO:0046983">
    <property type="term" value="F:protein dimerization activity"/>
    <property type="evidence" value="ECO:0007669"/>
    <property type="project" value="InterPro"/>
</dbReference>
<reference evidence="7" key="1">
    <citation type="journal article" date="2023" name="Plant J.">
        <title>The genome of the king protea, Protea cynaroides.</title>
        <authorList>
            <person name="Chang J."/>
            <person name="Duong T.A."/>
            <person name="Schoeman C."/>
            <person name="Ma X."/>
            <person name="Roodt D."/>
            <person name="Barker N."/>
            <person name="Li Z."/>
            <person name="Van de Peer Y."/>
            <person name="Mizrachi E."/>
        </authorList>
    </citation>
    <scope>NUCLEOTIDE SEQUENCE</scope>
    <source>
        <tissue evidence="7">Young leaves</tissue>
    </source>
</reference>
<dbReference type="GO" id="GO:0045944">
    <property type="term" value="P:positive regulation of transcription by RNA polymerase II"/>
    <property type="evidence" value="ECO:0007669"/>
    <property type="project" value="InterPro"/>
</dbReference>
<dbReference type="InterPro" id="IPR002100">
    <property type="entry name" value="TF_MADSbox"/>
</dbReference>
<keyword evidence="5" id="KW-0539">Nucleus</keyword>
<evidence type="ECO:0000256" key="3">
    <source>
        <dbReference type="ARBA" id="ARBA00023125"/>
    </source>
</evidence>
<feature type="domain" description="MADS-box" evidence="6">
    <location>
        <begin position="1"/>
        <end position="61"/>
    </location>
</feature>
<evidence type="ECO:0000313" key="7">
    <source>
        <dbReference type="EMBL" id="KAJ4951641.1"/>
    </source>
</evidence>
<keyword evidence="8" id="KW-1185">Reference proteome</keyword>
<dbReference type="AlphaFoldDB" id="A0A9Q0GR87"/>
<dbReference type="PROSITE" id="PS50066">
    <property type="entry name" value="MADS_BOX_2"/>
    <property type="match status" value="1"/>
</dbReference>
<dbReference type="Pfam" id="PF00319">
    <property type="entry name" value="SRF-TF"/>
    <property type="match status" value="1"/>
</dbReference>
<dbReference type="PROSITE" id="PS00350">
    <property type="entry name" value="MADS_BOX_1"/>
    <property type="match status" value="1"/>
</dbReference>
<dbReference type="GO" id="GO:0005634">
    <property type="term" value="C:nucleus"/>
    <property type="evidence" value="ECO:0007669"/>
    <property type="project" value="UniProtKB-SubCell"/>
</dbReference>
<dbReference type="GO" id="GO:0000978">
    <property type="term" value="F:RNA polymerase II cis-regulatory region sequence-specific DNA binding"/>
    <property type="evidence" value="ECO:0007669"/>
    <property type="project" value="TreeGrafter"/>
</dbReference>
<dbReference type="EMBL" id="JAMYWD010000012">
    <property type="protein sequence ID" value="KAJ4951641.1"/>
    <property type="molecule type" value="Genomic_DNA"/>
</dbReference>
<evidence type="ECO:0000256" key="5">
    <source>
        <dbReference type="ARBA" id="ARBA00023242"/>
    </source>
</evidence>
<proteinExistence type="predicted"/>
<keyword evidence="4" id="KW-0804">Transcription</keyword>
<keyword evidence="2" id="KW-0805">Transcription regulation</keyword>
<evidence type="ECO:0000259" key="6">
    <source>
        <dbReference type="PROSITE" id="PS50066"/>
    </source>
</evidence>
<protein>
    <recommendedName>
        <fullName evidence="6">MADS-box domain-containing protein</fullName>
    </recommendedName>
</protein>
<dbReference type="SMART" id="SM00432">
    <property type="entry name" value="MADS"/>
    <property type="match status" value="1"/>
</dbReference>
<accession>A0A9Q0GR87</accession>
<name>A0A9Q0GR87_9MAGN</name>
<dbReference type="OrthoDB" id="1898716at2759"/>
<dbReference type="GO" id="GO:0000981">
    <property type="term" value="F:DNA-binding transcription factor activity, RNA polymerase II-specific"/>
    <property type="evidence" value="ECO:0007669"/>
    <property type="project" value="TreeGrafter"/>
</dbReference>
<comment type="caution">
    <text evidence="7">The sequence shown here is derived from an EMBL/GenBank/DDBJ whole genome shotgun (WGS) entry which is preliminary data.</text>
</comment>
<dbReference type="InterPro" id="IPR033896">
    <property type="entry name" value="MEF2-like_N"/>
</dbReference>
<dbReference type="Gene3D" id="3.40.1810.10">
    <property type="entry name" value="Transcription factor, MADS-box"/>
    <property type="match status" value="1"/>
</dbReference>
<dbReference type="PANTHER" id="PTHR11945:SF629">
    <property type="entry name" value="OS02G0164450 PROTEIN"/>
    <property type="match status" value="1"/>
</dbReference>